<dbReference type="InterPro" id="IPR058240">
    <property type="entry name" value="rSAM_sf"/>
</dbReference>
<accession>A0ABV1J9B7</accession>
<feature type="domain" description="B12-binding" evidence="6">
    <location>
        <begin position="1"/>
        <end position="131"/>
    </location>
</feature>
<dbReference type="PROSITE" id="PS51918">
    <property type="entry name" value="RADICAL_SAM"/>
    <property type="match status" value="1"/>
</dbReference>
<organism evidence="8 9">
    <name type="scientific">Aedoeadaptatus acetigenes</name>
    <dbReference type="NCBI Taxonomy" id="2981723"/>
    <lineage>
        <taxon>Bacteria</taxon>
        <taxon>Bacillati</taxon>
        <taxon>Bacillota</taxon>
        <taxon>Tissierellia</taxon>
        <taxon>Tissierellales</taxon>
        <taxon>Peptoniphilaceae</taxon>
        <taxon>Aedoeadaptatus</taxon>
    </lineage>
</organism>
<dbReference type="InterPro" id="IPR025288">
    <property type="entry name" value="DUF4080"/>
</dbReference>
<evidence type="ECO:0000259" key="6">
    <source>
        <dbReference type="PROSITE" id="PS51332"/>
    </source>
</evidence>
<evidence type="ECO:0000256" key="2">
    <source>
        <dbReference type="ARBA" id="ARBA00022691"/>
    </source>
</evidence>
<evidence type="ECO:0000313" key="9">
    <source>
        <dbReference type="Proteomes" id="UP001481872"/>
    </source>
</evidence>
<dbReference type="Gene3D" id="3.80.30.20">
    <property type="entry name" value="tm_1862 like domain"/>
    <property type="match status" value="1"/>
</dbReference>
<name>A0ABV1J9B7_9FIRM</name>
<evidence type="ECO:0000259" key="7">
    <source>
        <dbReference type="PROSITE" id="PS51918"/>
    </source>
</evidence>
<evidence type="ECO:0000313" key="8">
    <source>
        <dbReference type="EMBL" id="MEQ3354071.1"/>
    </source>
</evidence>
<keyword evidence="5" id="KW-0411">Iron-sulfur</keyword>
<evidence type="ECO:0000256" key="1">
    <source>
        <dbReference type="ARBA" id="ARBA00001966"/>
    </source>
</evidence>
<feature type="domain" description="Radical SAM core" evidence="7">
    <location>
        <begin position="166"/>
        <end position="395"/>
    </location>
</feature>
<dbReference type="SMART" id="SM00729">
    <property type="entry name" value="Elp3"/>
    <property type="match status" value="1"/>
</dbReference>
<dbReference type="InterPro" id="IPR051198">
    <property type="entry name" value="BchE-like"/>
</dbReference>
<dbReference type="PROSITE" id="PS51332">
    <property type="entry name" value="B12_BINDING"/>
    <property type="match status" value="1"/>
</dbReference>
<dbReference type="SFLD" id="SFLDG01082">
    <property type="entry name" value="B12-binding_domain_containing"/>
    <property type="match status" value="1"/>
</dbReference>
<dbReference type="RefSeq" id="WP_349054379.1">
    <property type="nucleotide sequence ID" value="NZ_JBBNPS010000022.1"/>
</dbReference>
<dbReference type="PANTHER" id="PTHR43409">
    <property type="entry name" value="ANAEROBIC MAGNESIUM-PROTOPORPHYRIN IX MONOMETHYL ESTER CYCLASE-RELATED"/>
    <property type="match status" value="1"/>
</dbReference>
<protein>
    <submittedName>
        <fullName evidence="8">Radical SAM protein</fullName>
    </submittedName>
</protein>
<keyword evidence="2" id="KW-0949">S-adenosyl-L-methionine</keyword>
<dbReference type="InterPro" id="IPR006158">
    <property type="entry name" value="Cobalamin-bd"/>
</dbReference>
<dbReference type="SUPFAM" id="SSF102114">
    <property type="entry name" value="Radical SAM enzymes"/>
    <property type="match status" value="1"/>
</dbReference>
<dbReference type="CDD" id="cd02068">
    <property type="entry name" value="radical_SAM_B12_BD"/>
    <property type="match status" value="1"/>
</dbReference>
<dbReference type="InterPro" id="IPR006638">
    <property type="entry name" value="Elp3/MiaA/NifB-like_rSAM"/>
</dbReference>
<comment type="cofactor">
    <cofactor evidence="1">
        <name>[4Fe-4S] cluster</name>
        <dbReference type="ChEBI" id="CHEBI:49883"/>
    </cofactor>
</comment>
<proteinExistence type="predicted"/>
<dbReference type="InterPro" id="IPR007197">
    <property type="entry name" value="rSAM"/>
</dbReference>
<reference evidence="8 9" key="1">
    <citation type="submission" date="2024-04" db="EMBL/GenBank/DDBJ databases">
        <title>Human intestinal bacterial collection.</title>
        <authorList>
            <person name="Pauvert C."/>
            <person name="Hitch T.C.A."/>
            <person name="Clavel T."/>
        </authorList>
    </citation>
    <scope>NUCLEOTIDE SEQUENCE [LARGE SCALE GENOMIC DNA]</scope>
    <source>
        <strain evidence="8 9">CLA-SR-H026</strain>
    </source>
</reference>
<dbReference type="PANTHER" id="PTHR43409:SF16">
    <property type="entry name" value="SLR0320 PROTEIN"/>
    <property type="match status" value="1"/>
</dbReference>
<keyword evidence="4" id="KW-0408">Iron</keyword>
<keyword evidence="9" id="KW-1185">Reference proteome</keyword>
<dbReference type="CDD" id="cd01335">
    <property type="entry name" value="Radical_SAM"/>
    <property type="match status" value="1"/>
</dbReference>
<gene>
    <name evidence="8" type="ORF">AAA081_07175</name>
</gene>
<dbReference type="InterPro" id="IPR023404">
    <property type="entry name" value="rSAM_horseshoe"/>
</dbReference>
<dbReference type="EMBL" id="JBBNPS010000022">
    <property type="protein sequence ID" value="MEQ3354071.1"/>
    <property type="molecule type" value="Genomic_DNA"/>
</dbReference>
<dbReference type="Gene3D" id="3.40.50.280">
    <property type="entry name" value="Cobalamin-binding domain"/>
    <property type="match status" value="1"/>
</dbReference>
<dbReference type="Pfam" id="PF04055">
    <property type="entry name" value="Radical_SAM"/>
    <property type="match status" value="1"/>
</dbReference>
<dbReference type="SUPFAM" id="SSF52242">
    <property type="entry name" value="Cobalamin (vitamin B12)-binding domain"/>
    <property type="match status" value="1"/>
</dbReference>
<dbReference type="InterPro" id="IPR036724">
    <property type="entry name" value="Cobalamin-bd_sf"/>
</dbReference>
<dbReference type="SFLD" id="SFLDS00029">
    <property type="entry name" value="Radical_SAM"/>
    <property type="match status" value="1"/>
</dbReference>
<keyword evidence="3" id="KW-0479">Metal-binding</keyword>
<dbReference type="Proteomes" id="UP001481872">
    <property type="component" value="Unassembled WGS sequence"/>
</dbReference>
<comment type="caution">
    <text evidence="8">The sequence shown here is derived from an EMBL/GenBank/DDBJ whole genome shotgun (WGS) entry which is preliminary data.</text>
</comment>
<evidence type="ECO:0000256" key="5">
    <source>
        <dbReference type="ARBA" id="ARBA00023014"/>
    </source>
</evidence>
<evidence type="ECO:0000256" key="4">
    <source>
        <dbReference type="ARBA" id="ARBA00023004"/>
    </source>
</evidence>
<sequence length="437" mass="50229">MNPLLVALNASYVHTNLAVRLLRDSTKRPVGLLEMTINESKDVMLQKILRERPDVILYSAYIWNWPEIETLGRYIKKALPEIKQYVGGPEVTYDSVERMEEAAWIDGILRGEGEDSFDDFLAYLAGEAEAEAVAGLVYRCGDKIHANPVKGPLSMDGLPAGYEEEDLNHRIAYYESMRGCPYHCSYCLSSEDDVVRYRSVEEIKAHMRRIFRTGTKLVKFVDRSFHIRPARTKEIVRFFIDEAPEGMCIHFEMNLEHMTPDVAELINEAPAGLFQIEAGIQSVNPEVNRRIHRSTDLDKMKRAMVMIDRDKVHIHVDLIVGLPGEDMDSFLRGFDRVVPLGAKKIQIGFLKLLRGTKLRRRAEEFHIVYDDRPPYEVIRTDVLRAGEVLLLKNFATIVENYYDEDVFLAVKSEIKRRGLCPSEFYMAMARALEQNIH</sequence>
<dbReference type="Pfam" id="PF13311">
    <property type="entry name" value="DUF4080"/>
    <property type="match status" value="1"/>
</dbReference>
<evidence type="ECO:0000256" key="3">
    <source>
        <dbReference type="ARBA" id="ARBA00022723"/>
    </source>
</evidence>
<dbReference type="Pfam" id="PF02310">
    <property type="entry name" value="B12-binding"/>
    <property type="match status" value="1"/>
</dbReference>